<comment type="caution">
    <text evidence="2">The sequence shown here is derived from an EMBL/GenBank/DDBJ whole genome shotgun (WGS) entry which is preliminary data.</text>
</comment>
<sequence length="52" mass="5800">MYISGSYGVIVVGVVVVGVVERLLKLMLNRDWTINFSFPGGVWLLTDKTNQN</sequence>
<keyword evidence="1" id="KW-0472">Membrane</keyword>
<keyword evidence="3" id="KW-1185">Reference proteome</keyword>
<dbReference type="AlphaFoldDB" id="A0A397VJK6"/>
<keyword evidence="1" id="KW-0812">Transmembrane</keyword>
<evidence type="ECO:0000313" key="3">
    <source>
        <dbReference type="Proteomes" id="UP000266673"/>
    </source>
</evidence>
<name>A0A397VJK6_9GLOM</name>
<proteinExistence type="predicted"/>
<evidence type="ECO:0000256" key="1">
    <source>
        <dbReference type="SAM" id="Phobius"/>
    </source>
</evidence>
<feature type="transmembrane region" description="Helical" evidence="1">
    <location>
        <begin position="6"/>
        <end position="24"/>
    </location>
</feature>
<protein>
    <submittedName>
        <fullName evidence="2">Uncharacterized protein</fullName>
    </submittedName>
</protein>
<organism evidence="2 3">
    <name type="scientific">Gigaspora rosea</name>
    <dbReference type="NCBI Taxonomy" id="44941"/>
    <lineage>
        <taxon>Eukaryota</taxon>
        <taxon>Fungi</taxon>
        <taxon>Fungi incertae sedis</taxon>
        <taxon>Mucoromycota</taxon>
        <taxon>Glomeromycotina</taxon>
        <taxon>Glomeromycetes</taxon>
        <taxon>Diversisporales</taxon>
        <taxon>Gigasporaceae</taxon>
        <taxon>Gigaspora</taxon>
    </lineage>
</organism>
<keyword evidence="1" id="KW-1133">Transmembrane helix</keyword>
<dbReference type="EMBL" id="QKWP01000329">
    <property type="protein sequence ID" value="RIB22011.1"/>
    <property type="molecule type" value="Genomic_DNA"/>
</dbReference>
<evidence type="ECO:0000313" key="2">
    <source>
        <dbReference type="EMBL" id="RIB22011.1"/>
    </source>
</evidence>
<accession>A0A397VJK6</accession>
<dbReference type="Proteomes" id="UP000266673">
    <property type="component" value="Unassembled WGS sequence"/>
</dbReference>
<gene>
    <name evidence="2" type="ORF">C2G38_2175045</name>
</gene>
<reference evidence="2 3" key="1">
    <citation type="submission" date="2018-06" db="EMBL/GenBank/DDBJ databases">
        <title>Comparative genomics reveals the genomic features of Rhizophagus irregularis, R. cerebriforme, R. diaphanum and Gigaspora rosea, and their symbiotic lifestyle signature.</title>
        <authorList>
            <person name="Morin E."/>
            <person name="San Clemente H."/>
            <person name="Chen E.C.H."/>
            <person name="De La Providencia I."/>
            <person name="Hainaut M."/>
            <person name="Kuo A."/>
            <person name="Kohler A."/>
            <person name="Murat C."/>
            <person name="Tang N."/>
            <person name="Roy S."/>
            <person name="Loubradou J."/>
            <person name="Henrissat B."/>
            <person name="Grigoriev I.V."/>
            <person name="Corradi N."/>
            <person name="Roux C."/>
            <person name="Martin F.M."/>
        </authorList>
    </citation>
    <scope>NUCLEOTIDE SEQUENCE [LARGE SCALE GENOMIC DNA]</scope>
    <source>
        <strain evidence="2 3">DAOM 194757</strain>
    </source>
</reference>